<dbReference type="InterPro" id="IPR001173">
    <property type="entry name" value="Glyco_trans_2-like"/>
</dbReference>
<dbReference type="CDD" id="cd04179">
    <property type="entry name" value="DPM_DPG-synthase_like"/>
    <property type="match status" value="1"/>
</dbReference>
<proteinExistence type="predicted"/>
<comment type="caution">
    <text evidence="2">The sequence shown here is derived from an EMBL/GenBank/DDBJ whole genome shotgun (WGS) entry which is preliminary data.</text>
</comment>
<evidence type="ECO:0000313" key="3">
    <source>
        <dbReference type="Proteomes" id="UP000316852"/>
    </source>
</evidence>
<keyword evidence="2" id="KW-0808">Transferase</keyword>
<sequence>MARRAELRRGRIVNAMAVIPARDAEATIAEVVRGLKRAIPHLTVLVVDDGSVDATSARARDAGAEVIRRDVNGGKGAALQTGFDEALRRGAEAVLTLDADGQHDPTCAAELLQGLDGSDVVIGSRDKDRTGMPWLRRATNTVTTWFVSRLAGREIQDSQSGYRAIRAEVLASVRPISQRFDYESEFLIGAGRQGFHITSTPIPTLYNAPGSHIDPFRDTIRFVRLVLRHWIR</sequence>
<organism evidence="2 3">
    <name type="scientific">Eiseniibacteriota bacterium</name>
    <dbReference type="NCBI Taxonomy" id="2212470"/>
    <lineage>
        <taxon>Bacteria</taxon>
        <taxon>Candidatus Eiseniibacteriota</taxon>
    </lineage>
</organism>
<dbReference type="SUPFAM" id="SSF53448">
    <property type="entry name" value="Nucleotide-diphospho-sugar transferases"/>
    <property type="match status" value="1"/>
</dbReference>
<dbReference type="InterPro" id="IPR029044">
    <property type="entry name" value="Nucleotide-diphossugar_trans"/>
</dbReference>
<gene>
    <name evidence="2" type="ORF">E6K76_05750</name>
</gene>
<reference evidence="2 3" key="1">
    <citation type="journal article" date="2019" name="Nat. Microbiol.">
        <title>Mediterranean grassland soil C-N compound turnover is dependent on rainfall and depth, and is mediated by genomically divergent microorganisms.</title>
        <authorList>
            <person name="Diamond S."/>
            <person name="Andeer P.F."/>
            <person name="Li Z."/>
            <person name="Crits-Christoph A."/>
            <person name="Burstein D."/>
            <person name="Anantharaman K."/>
            <person name="Lane K.R."/>
            <person name="Thomas B.C."/>
            <person name="Pan C."/>
            <person name="Northen T.R."/>
            <person name="Banfield J.F."/>
        </authorList>
    </citation>
    <scope>NUCLEOTIDE SEQUENCE [LARGE SCALE GENOMIC DNA]</scope>
    <source>
        <strain evidence="2">WS_6</strain>
    </source>
</reference>
<dbReference type="EMBL" id="VBOW01000025">
    <property type="protein sequence ID" value="TMQ59096.1"/>
    <property type="molecule type" value="Genomic_DNA"/>
</dbReference>
<dbReference type="InterPro" id="IPR050256">
    <property type="entry name" value="Glycosyltransferase_2"/>
</dbReference>
<dbReference type="AlphaFoldDB" id="A0A538T633"/>
<dbReference type="Gene3D" id="3.90.550.10">
    <property type="entry name" value="Spore Coat Polysaccharide Biosynthesis Protein SpsA, Chain A"/>
    <property type="match status" value="1"/>
</dbReference>
<protein>
    <submittedName>
        <fullName evidence="2">Glycosyltransferase family 2 protein</fullName>
    </submittedName>
</protein>
<dbReference type="Pfam" id="PF00535">
    <property type="entry name" value="Glycos_transf_2"/>
    <property type="match status" value="1"/>
</dbReference>
<dbReference type="GO" id="GO:0016740">
    <property type="term" value="F:transferase activity"/>
    <property type="evidence" value="ECO:0007669"/>
    <property type="project" value="UniProtKB-KW"/>
</dbReference>
<evidence type="ECO:0000313" key="2">
    <source>
        <dbReference type="EMBL" id="TMQ59096.1"/>
    </source>
</evidence>
<evidence type="ECO:0000259" key="1">
    <source>
        <dbReference type="Pfam" id="PF00535"/>
    </source>
</evidence>
<dbReference type="Proteomes" id="UP000316852">
    <property type="component" value="Unassembled WGS sequence"/>
</dbReference>
<dbReference type="PANTHER" id="PTHR48090">
    <property type="entry name" value="UNDECAPRENYL-PHOSPHATE 4-DEOXY-4-FORMAMIDO-L-ARABINOSE TRANSFERASE-RELATED"/>
    <property type="match status" value="1"/>
</dbReference>
<accession>A0A538T633</accession>
<dbReference type="PANTHER" id="PTHR48090:SF7">
    <property type="entry name" value="RFBJ PROTEIN"/>
    <property type="match status" value="1"/>
</dbReference>
<name>A0A538T633_UNCEI</name>
<feature type="domain" description="Glycosyltransferase 2-like" evidence="1">
    <location>
        <begin position="18"/>
        <end position="167"/>
    </location>
</feature>